<dbReference type="VEuPathDB" id="FungiDB:FOXG_09875"/>
<protein>
    <submittedName>
        <fullName evidence="1">Uncharacterized protein</fullName>
    </submittedName>
</protein>
<accession>A0A0D2Y0T5</accession>
<dbReference type="PANTHER" id="PTHR23028:SF134">
    <property type="entry name" value="PUTATIVE (AFU_ORTHOLOGUE AFUA_4G08520)-RELATED"/>
    <property type="match status" value="1"/>
</dbReference>
<dbReference type="AlphaFoldDB" id="A0A0D2Y0T5"/>
<dbReference type="PANTHER" id="PTHR23028">
    <property type="entry name" value="ACETYLTRANSFERASE"/>
    <property type="match status" value="1"/>
</dbReference>
<evidence type="ECO:0000313" key="2">
    <source>
        <dbReference type="Proteomes" id="UP000002489"/>
    </source>
</evidence>
<dbReference type="InterPro" id="IPR050879">
    <property type="entry name" value="Acyltransferase_3"/>
</dbReference>
<proteinExistence type="predicted"/>
<evidence type="ECO:0000313" key="1">
    <source>
        <dbReference type="EnsemblFungi" id="FOXG_09875P0"/>
    </source>
</evidence>
<reference evidence="2" key="1">
    <citation type="journal article" date="2012" name="Mol. Plant Microbe Interact.">
        <title>A highly conserved effector in Fusarium oxysporum is required for full virulence on Arabidopsis.</title>
        <authorList>
            <person name="Thatcher L.F."/>
            <person name="Gardiner D.M."/>
            <person name="Kazan K."/>
            <person name="Manners J."/>
        </authorList>
    </citation>
    <scope>NUCLEOTIDE SEQUENCE [LARGE SCALE GENOMIC DNA]</scope>
    <source>
        <strain evidence="2">Fo5176</strain>
    </source>
</reference>
<sequence length="142" mass="16461">MEWNGYGSTLWIHMWISWYGFEPCKYYTPLSGWMFYEAMGAVLLVACILRSPVLVRFLESRLPQYLGKVSFSLYLVHGPVLHSLGFWIMPRLFDSFGKTGGYAIGWVVLLAVTFYLTDLWNKKIDGWSVTVGRRVEKMLSED</sequence>
<reference evidence="1" key="2">
    <citation type="submission" date="2025-08" db="UniProtKB">
        <authorList>
            <consortium name="EnsemblFungi"/>
        </authorList>
    </citation>
    <scope>IDENTIFICATION</scope>
    <source>
        <strain evidence="1">4287 / CBS 123668 / FGSC 9935 / NRRL 34936</strain>
    </source>
</reference>
<dbReference type="Proteomes" id="UP000002489">
    <property type="component" value="Unassembled WGS sequence"/>
</dbReference>
<gene>
    <name evidence="1" type="primary">28951392</name>
</gene>
<name>A0A0D2Y0T5_FUSOF</name>
<organism evidence="1 2">
    <name type="scientific">Fusarium oxysporum (strain Fo5176)</name>
    <name type="common">Fusarium vascular wilt</name>
    <dbReference type="NCBI Taxonomy" id="660025"/>
    <lineage>
        <taxon>Eukaryota</taxon>
        <taxon>Fungi</taxon>
        <taxon>Dikarya</taxon>
        <taxon>Ascomycota</taxon>
        <taxon>Pezizomycotina</taxon>
        <taxon>Sordariomycetes</taxon>
        <taxon>Hypocreomycetidae</taxon>
        <taxon>Hypocreales</taxon>
        <taxon>Nectriaceae</taxon>
        <taxon>Fusarium</taxon>
        <taxon>Fusarium oxysporum species complex</taxon>
    </lineage>
</organism>
<dbReference type="EnsemblFungi" id="FOXG_09875T0">
    <property type="protein sequence ID" value="FOXG_09875P0"/>
    <property type="gene ID" value="FOXG_09875"/>
</dbReference>
<dbReference type="STRING" id="426428.A0A0D2Y0T5"/>